<reference evidence="1 2" key="1">
    <citation type="journal article" date="2018" name="Front. Plant Sci.">
        <title>Red Clover (Trifolium pratense) and Zigzag Clover (T. medium) - A Picture of Genomic Similarities and Differences.</title>
        <authorList>
            <person name="Dluhosova J."/>
            <person name="Istvanek J."/>
            <person name="Nedelnik J."/>
            <person name="Repkova J."/>
        </authorList>
    </citation>
    <scope>NUCLEOTIDE SEQUENCE [LARGE SCALE GENOMIC DNA]</scope>
    <source>
        <strain evidence="2">cv. 10/8</strain>
        <tissue evidence="1">Leaf</tissue>
    </source>
</reference>
<organism evidence="1 2">
    <name type="scientific">Trifolium medium</name>
    <dbReference type="NCBI Taxonomy" id="97028"/>
    <lineage>
        <taxon>Eukaryota</taxon>
        <taxon>Viridiplantae</taxon>
        <taxon>Streptophyta</taxon>
        <taxon>Embryophyta</taxon>
        <taxon>Tracheophyta</taxon>
        <taxon>Spermatophyta</taxon>
        <taxon>Magnoliopsida</taxon>
        <taxon>eudicotyledons</taxon>
        <taxon>Gunneridae</taxon>
        <taxon>Pentapetalae</taxon>
        <taxon>rosids</taxon>
        <taxon>fabids</taxon>
        <taxon>Fabales</taxon>
        <taxon>Fabaceae</taxon>
        <taxon>Papilionoideae</taxon>
        <taxon>50 kb inversion clade</taxon>
        <taxon>NPAAA clade</taxon>
        <taxon>Hologalegina</taxon>
        <taxon>IRL clade</taxon>
        <taxon>Trifolieae</taxon>
        <taxon>Trifolium</taxon>
    </lineage>
</organism>
<proteinExistence type="predicted"/>
<dbReference type="EMBL" id="LXQA010797164">
    <property type="protein sequence ID" value="MCI71484.1"/>
    <property type="molecule type" value="Genomic_DNA"/>
</dbReference>
<keyword evidence="2" id="KW-1185">Reference proteome</keyword>
<evidence type="ECO:0000313" key="2">
    <source>
        <dbReference type="Proteomes" id="UP000265520"/>
    </source>
</evidence>
<dbReference type="AlphaFoldDB" id="A0A392UFL8"/>
<sequence length="62" mass="7015">MGSGRYIEQICNGCPAEDALIERWAIEDQELDFDRLCRFIGAHSNNQVDIAPWFGRCAVEAL</sequence>
<evidence type="ECO:0000313" key="1">
    <source>
        <dbReference type="EMBL" id="MCI71484.1"/>
    </source>
</evidence>
<accession>A0A392UFL8</accession>
<protein>
    <submittedName>
        <fullName evidence="1">Uncharacterized protein</fullName>
    </submittedName>
</protein>
<dbReference type="Proteomes" id="UP000265520">
    <property type="component" value="Unassembled WGS sequence"/>
</dbReference>
<feature type="non-terminal residue" evidence="1">
    <location>
        <position position="62"/>
    </location>
</feature>
<comment type="caution">
    <text evidence="1">The sequence shown here is derived from an EMBL/GenBank/DDBJ whole genome shotgun (WGS) entry which is preliminary data.</text>
</comment>
<name>A0A392UFL8_9FABA</name>